<dbReference type="GO" id="GO:0005506">
    <property type="term" value="F:iron ion binding"/>
    <property type="evidence" value="ECO:0007669"/>
    <property type="project" value="InterPro"/>
</dbReference>
<dbReference type="GO" id="GO:0016705">
    <property type="term" value="F:oxidoreductase activity, acting on paired donors, with incorporation or reduction of molecular oxygen"/>
    <property type="evidence" value="ECO:0007669"/>
    <property type="project" value="InterPro"/>
</dbReference>
<evidence type="ECO:0000256" key="2">
    <source>
        <dbReference type="ARBA" id="ARBA00005179"/>
    </source>
</evidence>
<comment type="similarity">
    <text evidence="3">Belongs to the cytochrome P450 family.</text>
</comment>
<evidence type="ECO:0000313" key="10">
    <source>
        <dbReference type="EMBL" id="OSX64605.1"/>
    </source>
</evidence>
<dbReference type="InterPro" id="IPR002401">
    <property type="entry name" value="Cyt_P450_E_grp-I"/>
</dbReference>
<dbReference type="Gene3D" id="1.10.630.10">
    <property type="entry name" value="Cytochrome P450"/>
    <property type="match status" value="1"/>
</dbReference>
<gene>
    <name evidence="10" type="ORF">POSPLADRAFT_1136162</name>
</gene>
<dbReference type="STRING" id="670580.A0A1X6N7K2"/>
<dbReference type="Proteomes" id="UP000194127">
    <property type="component" value="Unassembled WGS sequence"/>
</dbReference>
<evidence type="ECO:0000256" key="3">
    <source>
        <dbReference type="ARBA" id="ARBA00010617"/>
    </source>
</evidence>
<proteinExistence type="inferred from homology"/>
<dbReference type="AlphaFoldDB" id="A0A1X6N7K2"/>
<dbReference type="SUPFAM" id="SSF48264">
    <property type="entry name" value="Cytochrome P450"/>
    <property type="match status" value="1"/>
</dbReference>
<reference evidence="10 11" key="1">
    <citation type="submission" date="2017-04" db="EMBL/GenBank/DDBJ databases">
        <title>Genome Sequence of the Model Brown-Rot Fungus Postia placenta SB12.</title>
        <authorList>
            <consortium name="DOE Joint Genome Institute"/>
            <person name="Gaskell J."/>
            <person name="Kersten P."/>
            <person name="Larrondo L.F."/>
            <person name="Canessa P."/>
            <person name="Martinez D."/>
            <person name="Hibbett D."/>
            <person name="Schmoll M."/>
            <person name="Kubicek C.P."/>
            <person name="Martinez A.T."/>
            <person name="Yadav J."/>
            <person name="Master E."/>
            <person name="Magnuson J.K."/>
            <person name="James T."/>
            <person name="Yaver D."/>
            <person name="Berka R."/>
            <person name="Labutti K."/>
            <person name="Lipzen A."/>
            <person name="Aerts A."/>
            <person name="Barry K."/>
            <person name="Henrissat B."/>
            <person name="Blanchette R."/>
            <person name="Grigoriev I."/>
            <person name="Cullen D."/>
        </authorList>
    </citation>
    <scope>NUCLEOTIDE SEQUENCE [LARGE SCALE GENOMIC DNA]</scope>
    <source>
        <strain evidence="10 11">MAD-698-R-SB12</strain>
    </source>
</reference>
<protein>
    <recommendedName>
        <fullName evidence="12">Cytochrome P450</fullName>
    </recommendedName>
</protein>
<feature type="binding site" description="axial binding residue" evidence="9">
    <location>
        <position position="487"/>
    </location>
    <ligand>
        <name>heme</name>
        <dbReference type="ChEBI" id="CHEBI:30413"/>
    </ligand>
    <ligandPart>
        <name>Fe</name>
        <dbReference type="ChEBI" id="CHEBI:18248"/>
    </ligandPart>
</feature>
<dbReference type="CDD" id="cd11069">
    <property type="entry name" value="CYP_FUM15-like"/>
    <property type="match status" value="1"/>
</dbReference>
<dbReference type="PANTHER" id="PTHR24305">
    <property type="entry name" value="CYTOCHROME P450"/>
    <property type="match status" value="1"/>
</dbReference>
<keyword evidence="4 9" id="KW-0349">Heme</keyword>
<evidence type="ECO:0000256" key="4">
    <source>
        <dbReference type="ARBA" id="ARBA00022617"/>
    </source>
</evidence>
<dbReference type="PANTHER" id="PTHR24305:SF166">
    <property type="entry name" value="CYTOCHROME P450 12A4, MITOCHONDRIAL-RELATED"/>
    <property type="match status" value="1"/>
</dbReference>
<comment type="pathway">
    <text evidence="2">Secondary metabolite biosynthesis.</text>
</comment>
<dbReference type="GeneID" id="36329599"/>
<dbReference type="InterPro" id="IPR050121">
    <property type="entry name" value="Cytochrome_P450_monoxygenase"/>
</dbReference>
<evidence type="ECO:0000256" key="1">
    <source>
        <dbReference type="ARBA" id="ARBA00001971"/>
    </source>
</evidence>
<dbReference type="Pfam" id="PF00067">
    <property type="entry name" value="p450"/>
    <property type="match status" value="1"/>
</dbReference>
<dbReference type="RefSeq" id="XP_024341399.1">
    <property type="nucleotide sequence ID" value="XM_024484650.1"/>
</dbReference>
<dbReference type="EMBL" id="KZ110593">
    <property type="protein sequence ID" value="OSX64605.1"/>
    <property type="molecule type" value="Genomic_DNA"/>
</dbReference>
<dbReference type="PRINTS" id="PR00463">
    <property type="entry name" value="EP450I"/>
</dbReference>
<organism evidence="10 11">
    <name type="scientific">Postia placenta MAD-698-R-SB12</name>
    <dbReference type="NCBI Taxonomy" id="670580"/>
    <lineage>
        <taxon>Eukaryota</taxon>
        <taxon>Fungi</taxon>
        <taxon>Dikarya</taxon>
        <taxon>Basidiomycota</taxon>
        <taxon>Agaricomycotina</taxon>
        <taxon>Agaricomycetes</taxon>
        <taxon>Polyporales</taxon>
        <taxon>Adustoporiaceae</taxon>
        <taxon>Rhodonia</taxon>
    </lineage>
</organism>
<name>A0A1X6N7K2_9APHY</name>
<evidence type="ECO:0000313" key="11">
    <source>
        <dbReference type="Proteomes" id="UP000194127"/>
    </source>
</evidence>
<evidence type="ECO:0000256" key="7">
    <source>
        <dbReference type="ARBA" id="ARBA00023004"/>
    </source>
</evidence>
<evidence type="ECO:0000256" key="8">
    <source>
        <dbReference type="ARBA" id="ARBA00023033"/>
    </source>
</evidence>
<accession>A0A1X6N7K2</accession>
<evidence type="ECO:0008006" key="12">
    <source>
        <dbReference type="Google" id="ProtNLM"/>
    </source>
</evidence>
<sequence>MATLIVLLYGLLAFGTVWLVRRQSKNHDAHRVMRNIPGPPSRSWMKGNIMQYFTRHGRAFQRDVALNYGPVVRLQGPLGRKILYVSDPKALHTIIIKEENVFEEPESTLITFNLLFGDCLVGSLGENHRRQRKLLNPVFSVNHMRHMLPMFYNVIFKLREVVMAKVRGGEKEIDVLEWTGRAALELIGQGGLGYSFDPLVSDKEARNEYGDALKAMLPALMNIESLRQILPHLVKMGPKWFRRLATDIFPNAHVQTVKHVVDTMSKRSQEIFHEKKAALKSGDEAVLRQVGEGKDIMSILLRANTAASDADKLPESQMVAQMSLLVFAATDTTSNTLAHILQLLAEHSNVQSKLREELLQSGAGTGNTSYDELMKLPLLDAVCRETLRVHPPATLLVRVPRKDSILPLSEPVIGLDGTIIKDVPVPEGTEIVIGVFGSNVNKSLWGEDALEWKPERWLSPLPRAVNDASIPGVYSNLMTFLGGKRACIGFKFSEMEMKVVLAVMVSNFVFELEKEIEWNVAGVDYPTVVWDGDRPQLPLKVRVYKS</sequence>
<evidence type="ECO:0000256" key="6">
    <source>
        <dbReference type="ARBA" id="ARBA00023002"/>
    </source>
</evidence>
<keyword evidence="6" id="KW-0560">Oxidoreductase</keyword>
<keyword evidence="11" id="KW-1185">Reference proteome</keyword>
<keyword evidence="8" id="KW-0503">Monooxygenase</keyword>
<evidence type="ECO:0000256" key="9">
    <source>
        <dbReference type="PIRSR" id="PIRSR602401-1"/>
    </source>
</evidence>
<dbReference type="GO" id="GO:0020037">
    <property type="term" value="F:heme binding"/>
    <property type="evidence" value="ECO:0007669"/>
    <property type="project" value="InterPro"/>
</dbReference>
<evidence type="ECO:0000256" key="5">
    <source>
        <dbReference type="ARBA" id="ARBA00022723"/>
    </source>
</evidence>
<dbReference type="InterPro" id="IPR036396">
    <property type="entry name" value="Cyt_P450_sf"/>
</dbReference>
<dbReference type="OrthoDB" id="1470350at2759"/>
<comment type="cofactor">
    <cofactor evidence="1 9">
        <name>heme</name>
        <dbReference type="ChEBI" id="CHEBI:30413"/>
    </cofactor>
</comment>
<keyword evidence="5 9" id="KW-0479">Metal-binding</keyword>
<dbReference type="InterPro" id="IPR001128">
    <property type="entry name" value="Cyt_P450"/>
</dbReference>
<dbReference type="PRINTS" id="PR00385">
    <property type="entry name" value="P450"/>
</dbReference>
<keyword evidence="7 9" id="KW-0408">Iron</keyword>
<dbReference type="GO" id="GO:0004497">
    <property type="term" value="F:monooxygenase activity"/>
    <property type="evidence" value="ECO:0007669"/>
    <property type="project" value="UniProtKB-KW"/>
</dbReference>